<dbReference type="EMBL" id="JAKLWS010000008">
    <property type="protein sequence ID" value="MCG2588626.1"/>
    <property type="molecule type" value="Genomic_DNA"/>
</dbReference>
<reference evidence="2" key="2">
    <citation type="submission" date="2024-05" db="EMBL/GenBank/DDBJ databases">
        <title>Rhodohalobacter halophilus gen. nov., sp. nov., a moderately halophilic member of the family Balneolaceae.</title>
        <authorList>
            <person name="Xia J."/>
        </authorList>
    </citation>
    <scope>NUCLEOTIDE SEQUENCE</scope>
    <source>
        <strain evidence="2">WB101</strain>
    </source>
</reference>
<evidence type="ECO:0000313" key="2">
    <source>
        <dbReference type="EMBL" id="MCG2588626.1"/>
    </source>
</evidence>
<reference evidence="2" key="1">
    <citation type="submission" date="2022-01" db="EMBL/GenBank/DDBJ databases">
        <authorList>
            <person name="Wang Y."/>
        </authorList>
    </citation>
    <scope>NUCLEOTIDE SEQUENCE</scope>
    <source>
        <strain evidence="2">WB101</strain>
    </source>
</reference>
<dbReference type="PANTHER" id="PTHR36842">
    <property type="entry name" value="PROTEIN TOLB HOMOLOG"/>
    <property type="match status" value="1"/>
</dbReference>
<gene>
    <name evidence="2" type="ORF">L6773_08625</name>
</gene>
<comment type="caution">
    <text evidence="2">The sequence shown here is derived from an EMBL/GenBank/DDBJ whole genome shotgun (WGS) entry which is preliminary data.</text>
</comment>
<protein>
    <recommendedName>
        <fullName evidence="4">Peptidase S9</fullName>
    </recommendedName>
</protein>
<dbReference type="InterPro" id="IPR011659">
    <property type="entry name" value="WD40"/>
</dbReference>
<dbReference type="InterPro" id="IPR011042">
    <property type="entry name" value="6-blade_b-propeller_TolB-like"/>
</dbReference>
<keyword evidence="3" id="KW-1185">Reference proteome</keyword>
<proteinExistence type="inferred from homology"/>
<name>A0ABS9KCP2_9BACT</name>
<dbReference type="Gene3D" id="2.120.10.30">
    <property type="entry name" value="TolB, C-terminal domain"/>
    <property type="match status" value="2"/>
</dbReference>
<dbReference type="Proteomes" id="UP001165366">
    <property type="component" value="Unassembled WGS sequence"/>
</dbReference>
<dbReference type="SUPFAM" id="SSF82171">
    <property type="entry name" value="DPP6 N-terminal domain-like"/>
    <property type="match status" value="1"/>
</dbReference>
<dbReference type="Pfam" id="PF07676">
    <property type="entry name" value="PD40"/>
    <property type="match status" value="3"/>
</dbReference>
<accession>A0ABS9KCP2</accession>
<dbReference type="PANTHER" id="PTHR36842:SF1">
    <property type="entry name" value="PROTEIN TOLB"/>
    <property type="match status" value="1"/>
</dbReference>
<evidence type="ECO:0008006" key="4">
    <source>
        <dbReference type="Google" id="ProtNLM"/>
    </source>
</evidence>
<sequence>MILRKLFLINLAIIFTLIPFTAEAQYFGRTKVQYEDFDFKILHTEHFDIYHYPQEAEATADLGILAERWYKRHSVTLDHSFKSKNPLIIYANHADFQQNDVVPSVGVGTGGVTEGMRNRVIMPFAEANSSTNHVLGHELVHAFQYDIARQDKIGGIRATSQLPLWFMEGMAEYLSVGAEDPHTAMWMRSALLNDDLPSIKDLSNPQEYFPYRYGHSVWAFIAGQSGDQAVSKLYFRSAQNGLEKGFKQVLGISRDSLSTLWHNSIREKYSDDIEDRTRPTEVGELVLGKENNSGTMNIAPALSPNGEYVVFISEKNVFSIELFLADAQSGEIIRKLTSTNTDPHLNALRFIESSGSWSTDNDTFAAVVFAKGDNQIALINVHSGDVERRLSFGDVDAITNPSWSPDGSKIAFSGADGGYTDLYVYNLETDSLKNITNDRHSDLQPTWSPDGQKIAFITDRGSETDFKKMLFGNMNIAELDIKTEEIRMLPEFGEAKHINPQYNEDGSSLYYISDYEGFSNIFRYDFATGQQYRVTNVSTGISGISKLSPAFTVASNTGEMLATVFDDSNYSIQRIDENKMEGELLGRESTFVESDQLPGSGPPGNQIVRTYLNKPITDLPDDTSFGLSDYTPTLRLDGISGGAGAGVSNQFGVGVAGGVTASFSDMLNQHQLVSTLRIQGRIQDIAGQVSYLNRDNRFIWGGSVTHQTYRSSRTGVSQNDTTTVDGEPVVAPQSVIRLNQRIFRERVNALGMYPLSSTQRFEFSGGWTHLWYQFEREQIYFSPRGIPFKRETSESAIEEPDPLNLFTSSVAYVQDNSVFAFTGPIQGHRMRLEAEQTFGSLSYLTATADYRKYFYLEPLTLGFRALHYGRYSGDSEDGRLNPIFLGNERFVRGYNIGSFSARECRDSAGNTCPEIERLFGSRLAVANAELRLPVLGVEDLALFRSRTIPTTLSAFFDGGLAWSDSKSPDFRWTTNETSDNIPVFSTGLSLRVNVLGYLITEFYYAVPFQRPDKSGYFGFQISPGW</sequence>
<organism evidence="2 3">
    <name type="scientific">Rhodohalobacter sulfatireducens</name>
    <dbReference type="NCBI Taxonomy" id="2911366"/>
    <lineage>
        <taxon>Bacteria</taxon>
        <taxon>Pseudomonadati</taxon>
        <taxon>Balneolota</taxon>
        <taxon>Balneolia</taxon>
        <taxon>Balneolales</taxon>
        <taxon>Balneolaceae</taxon>
        <taxon>Rhodohalobacter</taxon>
    </lineage>
</organism>
<dbReference type="RefSeq" id="WP_237853466.1">
    <property type="nucleotide sequence ID" value="NZ_JAKLWS010000008.1"/>
</dbReference>
<evidence type="ECO:0000313" key="3">
    <source>
        <dbReference type="Proteomes" id="UP001165366"/>
    </source>
</evidence>
<evidence type="ECO:0000256" key="1">
    <source>
        <dbReference type="ARBA" id="ARBA00009820"/>
    </source>
</evidence>
<comment type="similarity">
    <text evidence="1">Belongs to the TolB family.</text>
</comment>